<reference evidence="2 3" key="1">
    <citation type="submission" date="2019-07" db="EMBL/GenBank/DDBJ databases">
        <title>Genomic Encyclopedia of Type Strains, Phase I: the one thousand microbial genomes (KMG-I) project.</title>
        <authorList>
            <person name="Kyrpides N."/>
        </authorList>
    </citation>
    <scope>NUCLEOTIDE SEQUENCE [LARGE SCALE GENOMIC DNA]</scope>
    <source>
        <strain evidence="2 3">DSM 6562</strain>
    </source>
</reference>
<name>A0A5S4ZS88_9FIRM</name>
<dbReference type="AlphaFoldDB" id="A0A5S4ZS88"/>
<evidence type="ECO:0000313" key="2">
    <source>
        <dbReference type="EMBL" id="TYO95522.1"/>
    </source>
</evidence>
<dbReference type="Proteomes" id="UP000323166">
    <property type="component" value="Unassembled WGS sequence"/>
</dbReference>
<dbReference type="RefSeq" id="WP_166511503.1">
    <property type="nucleotide sequence ID" value="NZ_VNHM01000007.1"/>
</dbReference>
<dbReference type="EMBL" id="VNHM01000007">
    <property type="protein sequence ID" value="TYO95522.1"/>
    <property type="molecule type" value="Genomic_DNA"/>
</dbReference>
<accession>A0A5S4ZS88</accession>
<organism evidence="2 3">
    <name type="scientific">Desulfallas thermosapovorans DSM 6562</name>
    <dbReference type="NCBI Taxonomy" id="1121431"/>
    <lineage>
        <taxon>Bacteria</taxon>
        <taxon>Bacillati</taxon>
        <taxon>Bacillota</taxon>
        <taxon>Clostridia</taxon>
        <taxon>Eubacteriales</taxon>
        <taxon>Desulfallaceae</taxon>
        <taxon>Desulfallas</taxon>
    </lineage>
</organism>
<dbReference type="Pfam" id="PF08808">
    <property type="entry name" value="RES"/>
    <property type="match status" value="1"/>
</dbReference>
<evidence type="ECO:0000313" key="3">
    <source>
        <dbReference type="Proteomes" id="UP000323166"/>
    </source>
</evidence>
<evidence type="ECO:0000259" key="1">
    <source>
        <dbReference type="SMART" id="SM00953"/>
    </source>
</evidence>
<protein>
    <submittedName>
        <fullName evidence="2">RES domain-containing protein</fullName>
    </submittedName>
</protein>
<sequence>MNYRNSSLCGKAYVTNDKHTREKYSEFAEYIKTHGLDPDSHFVNNNIFLNCFLLDIGTAMISEQDRFVRIARWCVGANGENFAPDPKLTKAGRLNPKGVVYLYLSNDKHTAISETKIKKGERFCIGVFRPKVNLRILDFCCDRETEREKPNSFRLVVDKGFSKPIQAGDDEKEYMPTQFLAKYIKGKGFDGVKYSSAACEGGYNVCLFATSNVDLVCFECKYCECRECKKFCVNSNKCK</sequence>
<gene>
    <name evidence="2" type="ORF">LX24_01483</name>
</gene>
<dbReference type="InterPro" id="IPR014914">
    <property type="entry name" value="RES_dom"/>
</dbReference>
<dbReference type="SMART" id="SM00953">
    <property type="entry name" value="RES"/>
    <property type="match status" value="1"/>
</dbReference>
<keyword evidence="3" id="KW-1185">Reference proteome</keyword>
<feature type="domain" description="RES" evidence="1">
    <location>
        <begin position="77"/>
        <end position="219"/>
    </location>
</feature>
<comment type="caution">
    <text evidence="2">The sequence shown here is derived from an EMBL/GenBank/DDBJ whole genome shotgun (WGS) entry which is preliminary data.</text>
</comment>
<proteinExistence type="predicted"/>